<feature type="compositionally biased region" description="Low complexity" evidence="1">
    <location>
        <begin position="24"/>
        <end position="40"/>
    </location>
</feature>
<feature type="region of interest" description="Disordered" evidence="1">
    <location>
        <begin position="1"/>
        <end position="83"/>
    </location>
</feature>
<evidence type="ECO:0000313" key="3">
    <source>
        <dbReference type="Proteomes" id="UP000199699"/>
    </source>
</evidence>
<evidence type="ECO:0000256" key="1">
    <source>
        <dbReference type="SAM" id="MobiDB-lite"/>
    </source>
</evidence>
<dbReference type="EMBL" id="FMHT01000002">
    <property type="protein sequence ID" value="SCL12906.1"/>
    <property type="molecule type" value="Genomic_DNA"/>
</dbReference>
<gene>
    <name evidence="2" type="ORF">GA0070616_0060</name>
</gene>
<evidence type="ECO:0000313" key="2">
    <source>
        <dbReference type="EMBL" id="SCL12906.1"/>
    </source>
</evidence>
<dbReference type="OrthoDB" id="3399676at2"/>
<dbReference type="RefSeq" id="WP_091074660.1">
    <property type="nucleotide sequence ID" value="NZ_FMHT01000002.1"/>
</dbReference>
<reference evidence="2 3" key="1">
    <citation type="submission" date="2016-06" db="EMBL/GenBank/DDBJ databases">
        <authorList>
            <person name="Kjaerup R.B."/>
            <person name="Dalgaard T.S."/>
            <person name="Juul-Madsen H.R."/>
        </authorList>
    </citation>
    <scope>NUCLEOTIDE SEQUENCE [LARGE SCALE GENOMIC DNA]</scope>
    <source>
        <strain evidence="2 3">DSM 43818</strain>
    </source>
</reference>
<feature type="compositionally biased region" description="Gly residues" evidence="1">
    <location>
        <begin position="240"/>
        <end position="250"/>
    </location>
</feature>
<protein>
    <submittedName>
        <fullName evidence="2">Uncharacterized protein</fullName>
    </submittedName>
</protein>
<proteinExistence type="predicted"/>
<accession>A0A1C6R798</accession>
<dbReference type="AlphaFoldDB" id="A0A1C6R798"/>
<dbReference type="Proteomes" id="UP000199699">
    <property type="component" value="Unassembled WGS sequence"/>
</dbReference>
<feature type="region of interest" description="Disordered" evidence="1">
    <location>
        <begin position="196"/>
        <end position="250"/>
    </location>
</feature>
<feature type="compositionally biased region" description="Basic and acidic residues" evidence="1">
    <location>
        <begin position="60"/>
        <end position="77"/>
    </location>
</feature>
<keyword evidence="3" id="KW-1185">Reference proteome</keyword>
<name>A0A1C6R798_9ACTN</name>
<feature type="compositionally biased region" description="Low complexity" evidence="1">
    <location>
        <begin position="1"/>
        <end position="15"/>
    </location>
</feature>
<dbReference type="STRING" id="145857.GA0070616_0060"/>
<organism evidence="2 3">
    <name type="scientific">Micromonospora nigra</name>
    <dbReference type="NCBI Taxonomy" id="145857"/>
    <lineage>
        <taxon>Bacteria</taxon>
        <taxon>Bacillati</taxon>
        <taxon>Actinomycetota</taxon>
        <taxon>Actinomycetes</taxon>
        <taxon>Micromonosporales</taxon>
        <taxon>Micromonosporaceae</taxon>
        <taxon>Micromonospora</taxon>
    </lineage>
</organism>
<sequence length="250" mass="27069">MTPSDAPTTTTAPTRYPDRRTVTARRPPTSGRRAARRTAAAPPPYPLTGPGPATTVARTQAREDPVTAPGQHDRTDDPAVPTRLVDGHLCTNRAGIAHLAGWTAGNSVNVRARNDPDFPHGTKDGREYWYPFDGPHGVDAYIALLAQRAAAKKPPPVKDGNPDDELAGEDAADALHIAAATLRSYVRYSIPYWNGEKSGRPLLPPPDVEEERENERLGPYTHRAWRRRTLAAHQATRPGPGTGAGRPRGQ</sequence>